<protein>
    <recommendedName>
        <fullName evidence="11">Cysteine protease</fullName>
        <ecNumber evidence="11">3.4.22.-</ecNumber>
    </recommendedName>
</protein>
<dbReference type="GO" id="GO:0005634">
    <property type="term" value="C:nucleus"/>
    <property type="evidence" value="ECO:0007669"/>
    <property type="project" value="UniProtKB-SubCell"/>
</dbReference>
<evidence type="ECO:0000256" key="6">
    <source>
        <dbReference type="ARBA" id="ARBA00022801"/>
    </source>
</evidence>
<evidence type="ECO:0000313" key="15">
    <source>
        <dbReference type="Proteomes" id="UP001378960"/>
    </source>
</evidence>
<dbReference type="EC" id="3.4.22.-" evidence="11"/>
<dbReference type="GO" id="GO:0004197">
    <property type="term" value="F:cysteine-type endopeptidase activity"/>
    <property type="evidence" value="ECO:0007669"/>
    <property type="project" value="TreeGrafter"/>
</dbReference>
<feature type="region of interest" description="Disordered" evidence="12">
    <location>
        <begin position="55"/>
        <end position="113"/>
    </location>
</feature>
<evidence type="ECO:0000256" key="7">
    <source>
        <dbReference type="ARBA" id="ARBA00022807"/>
    </source>
</evidence>
<evidence type="ECO:0000256" key="3">
    <source>
        <dbReference type="ARBA" id="ARBA00022448"/>
    </source>
</evidence>
<evidence type="ECO:0000256" key="4">
    <source>
        <dbReference type="ARBA" id="ARBA00022490"/>
    </source>
</evidence>
<dbReference type="InterPro" id="IPR046792">
    <property type="entry name" value="Peptidase_C54_cat"/>
</dbReference>
<comment type="similarity">
    <text evidence="2 11">Belongs to the peptidase C54 family.</text>
</comment>
<feature type="compositionally biased region" description="Basic and acidic residues" evidence="12">
    <location>
        <begin position="81"/>
        <end position="90"/>
    </location>
</feature>
<dbReference type="InterPro" id="IPR005078">
    <property type="entry name" value="Peptidase_C54"/>
</dbReference>
<evidence type="ECO:0000256" key="8">
    <source>
        <dbReference type="ARBA" id="ARBA00022927"/>
    </source>
</evidence>
<keyword evidence="8" id="KW-0653">Protein transport</keyword>
<keyword evidence="4 11" id="KW-0963">Cytoplasm</keyword>
<evidence type="ECO:0000256" key="9">
    <source>
        <dbReference type="ARBA" id="ARBA00023006"/>
    </source>
</evidence>
<dbReference type="GO" id="GO:0000407">
    <property type="term" value="C:phagophore assembly site"/>
    <property type="evidence" value="ECO:0007669"/>
    <property type="project" value="UniProtKB-SubCell"/>
</dbReference>
<name>A0AAV5R2A6_PICKL</name>
<keyword evidence="6 11" id="KW-0378">Hydrolase</keyword>
<evidence type="ECO:0000256" key="2">
    <source>
        <dbReference type="ARBA" id="ARBA00010958"/>
    </source>
</evidence>
<dbReference type="GO" id="GO:0015031">
    <property type="term" value="P:protein transport"/>
    <property type="evidence" value="ECO:0007669"/>
    <property type="project" value="UniProtKB-KW"/>
</dbReference>
<dbReference type="EMBL" id="BTGB01000002">
    <property type="protein sequence ID" value="GMM45616.1"/>
    <property type="molecule type" value="Genomic_DNA"/>
</dbReference>
<feature type="compositionally biased region" description="Basic and acidic residues" evidence="12">
    <location>
        <begin position="64"/>
        <end position="73"/>
    </location>
</feature>
<evidence type="ECO:0000259" key="13">
    <source>
        <dbReference type="Pfam" id="PF03416"/>
    </source>
</evidence>
<dbReference type="GO" id="GO:0000045">
    <property type="term" value="P:autophagosome assembly"/>
    <property type="evidence" value="ECO:0007669"/>
    <property type="project" value="TreeGrafter"/>
</dbReference>
<evidence type="ECO:0000256" key="5">
    <source>
        <dbReference type="ARBA" id="ARBA00022670"/>
    </source>
</evidence>
<evidence type="ECO:0000313" key="14">
    <source>
        <dbReference type="EMBL" id="GMM45616.1"/>
    </source>
</evidence>
<sequence length="676" mass="76562">MNNEAPMSREQDPKTQSKGIIDIWDYFIDYTSKIGETPSLDSTELIILGTVYRNQNNNDEHEDSDQSSHKINDINENVDNGDIHTNKSDVEGAADTEPSNKGDETFRKPSTGEDQLISTYVKCEEESELPHFPENSQNVETIGGRAETIDTHINIKSNIQTGPMENIKSFLTKFTQPTFDFTEGNAFNSSILINEWPEDFLNDLNTRLLFTYRAGFPLIERDKNGPNPLSIGALLRGSFDLSNANKGFTSDSGWGCMIRTSQSLLGNALMNLKLGRQWRLYESCEDDLKKHWDIVSLFADSPHARFSVHNYVLYAAKYCGKKPGEWFGPSNAAKSIFELCNSYPDASNRNIDLDLKVYASTNSGDIFEDELLKMAIDDYEDGAVLEKIPNNVKFTPILLLCGVRLGLSSINEVYWDFLKLTLSMKFGVGIAGGRPSSSHYFFGYQSNSLFYLDPHVQQNAITLDEFGNIPEENKEAIKESIHTTRIRKLDITKVDPSMLVGFLIKNLDEYKDFKNIIETYDASKRFLNIYSNRKMIGTMEYVESMLDDNLNDLGVESMDEEKIKEDNSLEDNDVDNEYGNVDDIFQKPTSSTILTETNVKLDDKLLNQYEKIDTHEHIDDVTIIEITPVQEVIALDTTESEIEVSEIETSNARDNSNFILLSNHKNKRAIRNTPIA</sequence>
<dbReference type="PANTHER" id="PTHR22624:SF49">
    <property type="entry name" value="CYSTEINE PROTEASE"/>
    <property type="match status" value="1"/>
</dbReference>
<feature type="domain" description="Peptidase C54 catalytic" evidence="13">
    <location>
        <begin position="198"/>
        <end position="515"/>
    </location>
</feature>
<dbReference type="PANTHER" id="PTHR22624">
    <property type="entry name" value="CYSTEINE PROTEASE ATG4"/>
    <property type="match status" value="1"/>
</dbReference>
<dbReference type="Pfam" id="PF03416">
    <property type="entry name" value="Peptidase_C54"/>
    <property type="match status" value="1"/>
</dbReference>
<dbReference type="SUPFAM" id="SSF54001">
    <property type="entry name" value="Cysteine proteinases"/>
    <property type="match status" value="1"/>
</dbReference>
<evidence type="ECO:0000256" key="11">
    <source>
        <dbReference type="RuleBase" id="RU363115"/>
    </source>
</evidence>
<keyword evidence="15" id="KW-1185">Reference proteome</keyword>
<keyword evidence="9" id="KW-0072">Autophagy</keyword>
<proteinExistence type="inferred from homology"/>
<accession>A0AAV5R2A6</accession>
<dbReference type="GO" id="GO:0019786">
    <property type="term" value="F:protein-phosphatidylethanolamide deconjugating activity"/>
    <property type="evidence" value="ECO:0007669"/>
    <property type="project" value="InterPro"/>
</dbReference>
<dbReference type="Proteomes" id="UP001378960">
    <property type="component" value="Unassembled WGS sequence"/>
</dbReference>
<dbReference type="GO" id="GO:0000423">
    <property type="term" value="P:mitophagy"/>
    <property type="evidence" value="ECO:0007669"/>
    <property type="project" value="TreeGrafter"/>
</dbReference>
<dbReference type="InterPro" id="IPR038765">
    <property type="entry name" value="Papain-like_cys_pep_sf"/>
</dbReference>
<keyword evidence="7" id="KW-0788">Thiol protease</keyword>
<reference evidence="14 15" key="1">
    <citation type="journal article" date="2023" name="Elife">
        <title>Identification of key yeast species and microbe-microbe interactions impacting larval growth of Drosophila in the wild.</title>
        <authorList>
            <person name="Mure A."/>
            <person name="Sugiura Y."/>
            <person name="Maeda R."/>
            <person name="Honda K."/>
            <person name="Sakurai N."/>
            <person name="Takahashi Y."/>
            <person name="Watada M."/>
            <person name="Katoh T."/>
            <person name="Gotoh A."/>
            <person name="Gotoh Y."/>
            <person name="Taniguchi I."/>
            <person name="Nakamura K."/>
            <person name="Hayashi T."/>
            <person name="Katayama T."/>
            <person name="Uemura T."/>
            <person name="Hattori Y."/>
        </authorList>
    </citation>
    <scope>NUCLEOTIDE SEQUENCE [LARGE SCALE GENOMIC DNA]</scope>
    <source>
        <strain evidence="14 15">PK-24</strain>
    </source>
</reference>
<evidence type="ECO:0000256" key="1">
    <source>
        <dbReference type="ARBA" id="ARBA00004329"/>
    </source>
</evidence>
<comment type="caution">
    <text evidence="14">The sequence shown here is derived from an EMBL/GenBank/DDBJ whole genome shotgun (WGS) entry which is preliminary data.</text>
</comment>
<dbReference type="GO" id="GO:0034727">
    <property type="term" value="P:piecemeal microautophagy of the nucleus"/>
    <property type="evidence" value="ECO:0007669"/>
    <property type="project" value="TreeGrafter"/>
</dbReference>
<evidence type="ECO:0000256" key="12">
    <source>
        <dbReference type="SAM" id="MobiDB-lite"/>
    </source>
</evidence>
<keyword evidence="3" id="KW-0813">Transport</keyword>
<evidence type="ECO:0000256" key="10">
    <source>
        <dbReference type="ARBA" id="ARBA00029362"/>
    </source>
</evidence>
<gene>
    <name evidence="14" type="ORF">DAPK24_021910</name>
</gene>
<dbReference type="GO" id="GO:0035973">
    <property type="term" value="P:aggrephagy"/>
    <property type="evidence" value="ECO:0007669"/>
    <property type="project" value="TreeGrafter"/>
</dbReference>
<dbReference type="GO" id="GO:0016485">
    <property type="term" value="P:protein processing"/>
    <property type="evidence" value="ECO:0007669"/>
    <property type="project" value="TreeGrafter"/>
</dbReference>
<comment type="subcellular location">
    <subcellularLocation>
        <location evidence="11">Nucleus</location>
    </subcellularLocation>
    <subcellularLocation>
        <location evidence="11">Cytoplasm</location>
    </subcellularLocation>
    <subcellularLocation>
        <location evidence="1">Preautophagosomal structure</location>
    </subcellularLocation>
</comment>
<comment type="catalytic activity">
    <reaction evidence="10">
        <text>[protein]-C-terminal L-amino acid-glycyl-phosphatidylethanolamide + H2O = [protein]-C-terminal L-amino acid-glycine + a 1,2-diacyl-sn-glycero-3-phosphoethanolamine</text>
        <dbReference type="Rhea" id="RHEA:67548"/>
        <dbReference type="Rhea" id="RHEA-COMP:17323"/>
        <dbReference type="Rhea" id="RHEA-COMP:17324"/>
        <dbReference type="ChEBI" id="CHEBI:15377"/>
        <dbReference type="ChEBI" id="CHEBI:64612"/>
        <dbReference type="ChEBI" id="CHEBI:172940"/>
        <dbReference type="ChEBI" id="CHEBI:172941"/>
    </reaction>
    <physiologicalReaction direction="left-to-right" evidence="10">
        <dbReference type="Rhea" id="RHEA:67549"/>
    </physiologicalReaction>
</comment>
<keyword evidence="5 11" id="KW-0645">Protease</keyword>
<keyword evidence="11" id="KW-0539">Nucleus</keyword>
<organism evidence="14 15">
    <name type="scientific">Pichia kluyveri</name>
    <name type="common">Yeast</name>
    <dbReference type="NCBI Taxonomy" id="36015"/>
    <lineage>
        <taxon>Eukaryota</taxon>
        <taxon>Fungi</taxon>
        <taxon>Dikarya</taxon>
        <taxon>Ascomycota</taxon>
        <taxon>Saccharomycotina</taxon>
        <taxon>Pichiomycetes</taxon>
        <taxon>Pichiales</taxon>
        <taxon>Pichiaceae</taxon>
        <taxon>Pichia</taxon>
    </lineage>
</organism>
<feature type="compositionally biased region" description="Basic and acidic residues" evidence="12">
    <location>
        <begin position="98"/>
        <end position="111"/>
    </location>
</feature>
<comment type="function">
    <text evidence="11">Required for selective autophagic degradation of the nucleus (nucleophagy) as well as for mitophagy which contributes to regulate mitochondrial quantity and quality by eliminating the mitochondria to a basal level to fulfill cellular energy requirements and preventing excess ROS production.</text>
</comment>
<dbReference type="AlphaFoldDB" id="A0AAV5R2A6"/>